<gene>
    <name evidence="2" type="ORF">EV199_4133</name>
</gene>
<dbReference type="EMBL" id="SGXA01000002">
    <property type="protein sequence ID" value="RZS72217.1"/>
    <property type="molecule type" value="Genomic_DNA"/>
</dbReference>
<evidence type="ECO:0000259" key="1">
    <source>
        <dbReference type="Pfam" id="PF00534"/>
    </source>
</evidence>
<evidence type="ECO:0000313" key="3">
    <source>
        <dbReference type="Proteomes" id="UP000293874"/>
    </source>
</evidence>
<evidence type="ECO:0000313" key="2">
    <source>
        <dbReference type="EMBL" id="RZS72217.1"/>
    </source>
</evidence>
<protein>
    <submittedName>
        <fullName evidence="2">Glycosyltransferase involved in cell wall biosynthesis</fullName>
    </submittedName>
</protein>
<dbReference type="InterPro" id="IPR001296">
    <property type="entry name" value="Glyco_trans_1"/>
</dbReference>
<feature type="domain" description="Glycosyl transferase family 1" evidence="1">
    <location>
        <begin position="201"/>
        <end position="361"/>
    </location>
</feature>
<dbReference type="GO" id="GO:0016757">
    <property type="term" value="F:glycosyltransferase activity"/>
    <property type="evidence" value="ECO:0007669"/>
    <property type="project" value="InterPro"/>
</dbReference>
<name>A0A4Q7MU91_9BACT</name>
<dbReference type="SUPFAM" id="SSF53756">
    <property type="entry name" value="UDP-Glycosyltransferase/glycogen phosphorylase"/>
    <property type="match status" value="1"/>
</dbReference>
<dbReference type="Gene3D" id="3.40.50.2000">
    <property type="entry name" value="Glycogen Phosphorylase B"/>
    <property type="match status" value="2"/>
</dbReference>
<comment type="caution">
    <text evidence="2">The sequence shown here is derived from an EMBL/GenBank/DDBJ whole genome shotgun (WGS) entry which is preliminary data.</text>
</comment>
<reference evidence="2 3" key="1">
    <citation type="submission" date="2019-02" db="EMBL/GenBank/DDBJ databases">
        <title>Genomic Encyclopedia of Type Strains, Phase IV (KMG-IV): sequencing the most valuable type-strain genomes for metagenomic binning, comparative biology and taxonomic classification.</title>
        <authorList>
            <person name="Goeker M."/>
        </authorList>
    </citation>
    <scope>NUCLEOTIDE SEQUENCE [LARGE SCALE GENOMIC DNA]</scope>
    <source>
        <strain evidence="2 3">DSM 18116</strain>
    </source>
</reference>
<dbReference type="InterPro" id="IPR050194">
    <property type="entry name" value="Glycosyltransferase_grp1"/>
</dbReference>
<accession>A0A4Q7MU91</accession>
<dbReference type="PANTHER" id="PTHR45947">
    <property type="entry name" value="SULFOQUINOVOSYL TRANSFERASE SQD2"/>
    <property type="match status" value="1"/>
</dbReference>
<sequence>MVEKKRILLFTDWFTPGYKAGGPIQSCKNLVAHLENEYEFYILTSDRDINEKMPFAGIAVNMWNMISSDIHVWYASPGSLSLNNLRHLIGSVDPDIVYLNSMFSKSFTLLPLLALKRIRFEGRVVLAPRGMLHSGALQQKGLKKKLFLQIFRLTGWPRKLQFHATDEQELKDIKSFFPTANVKMAPNIPNVDNSSLSFPVKQKDELKAIFVSRIHPKKNLHFLLELFRELKPAQKLTFDIYGVFDDEAYTSQCKKLASALPDNILINFHGPLASRDVLVTLKKSHVFMLPTLGENFGHAIFESLTAGRPVLISDQTPWRDLTVAKAGWDLPVANKQAYSNVIEQLLNMEQEEFNVWANGAKNHSVEYLAKQDYFSTYSKLFNE</sequence>
<dbReference type="AlphaFoldDB" id="A0A4Q7MU91"/>
<keyword evidence="2" id="KW-0808">Transferase</keyword>
<proteinExistence type="predicted"/>
<dbReference type="Proteomes" id="UP000293874">
    <property type="component" value="Unassembled WGS sequence"/>
</dbReference>
<dbReference type="Pfam" id="PF00534">
    <property type="entry name" value="Glycos_transf_1"/>
    <property type="match status" value="1"/>
</dbReference>
<organism evidence="2 3">
    <name type="scientific">Pseudobacter ginsenosidimutans</name>
    <dbReference type="NCBI Taxonomy" id="661488"/>
    <lineage>
        <taxon>Bacteria</taxon>
        <taxon>Pseudomonadati</taxon>
        <taxon>Bacteroidota</taxon>
        <taxon>Chitinophagia</taxon>
        <taxon>Chitinophagales</taxon>
        <taxon>Chitinophagaceae</taxon>
        <taxon>Pseudobacter</taxon>
    </lineage>
</organism>
<keyword evidence="3" id="KW-1185">Reference proteome</keyword>
<dbReference type="PANTHER" id="PTHR45947:SF3">
    <property type="entry name" value="SULFOQUINOVOSYL TRANSFERASE SQD2"/>
    <property type="match status" value="1"/>
</dbReference>